<keyword evidence="3 6" id="KW-0067">ATP-binding</keyword>
<dbReference type="InterPro" id="IPR043129">
    <property type="entry name" value="ATPase_NBD"/>
</dbReference>
<feature type="binding site" evidence="6">
    <location>
        <begin position="294"/>
        <end position="297"/>
    </location>
    <ligand>
        <name>ATP</name>
        <dbReference type="ChEBI" id="CHEBI:30616"/>
    </ligand>
</feature>
<name>S0EYX7_CHTCT</name>
<dbReference type="InParanoid" id="S0EYX7"/>
<keyword evidence="2 6" id="KW-0547">Nucleotide-binding</keyword>
<organism evidence="7 8">
    <name type="scientific">Chthonomonas calidirosea (strain DSM 23976 / ICMP 18418 / T49)</name>
    <dbReference type="NCBI Taxonomy" id="1303518"/>
    <lineage>
        <taxon>Bacteria</taxon>
        <taxon>Bacillati</taxon>
        <taxon>Armatimonadota</taxon>
        <taxon>Chthonomonadia</taxon>
        <taxon>Chthonomonadales</taxon>
        <taxon>Chthonomonadaceae</taxon>
        <taxon>Chthonomonas</taxon>
    </lineage>
</organism>
<evidence type="ECO:0000313" key="7">
    <source>
        <dbReference type="EMBL" id="CCW35286.1"/>
    </source>
</evidence>
<protein>
    <recommendedName>
        <fullName evidence="6">Cell shape-determining protein MreB</fullName>
    </recommendedName>
</protein>
<dbReference type="SUPFAM" id="SSF53067">
    <property type="entry name" value="Actin-like ATPase domain"/>
    <property type="match status" value="2"/>
</dbReference>
<dbReference type="HAMAP" id="MF_02207">
    <property type="entry name" value="MreB"/>
    <property type="match status" value="1"/>
</dbReference>
<gene>
    <name evidence="6" type="primary">mreB</name>
    <name evidence="7" type="ORF">CCALI_01470</name>
</gene>
<dbReference type="CDD" id="cd10225">
    <property type="entry name" value="ASKHA_NBD_MreB-like"/>
    <property type="match status" value="1"/>
</dbReference>
<evidence type="ECO:0000256" key="3">
    <source>
        <dbReference type="ARBA" id="ARBA00022840"/>
    </source>
</evidence>
<feature type="binding site" evidence="6">
    <location>
        <begin position="166"/>
        <end position="168"/>
    </location>
    <ligand>
        <name>ATP</name>
        <dbReference type="ChEBI" id="CHEBI:30616"/>
    </ligand>
</feature>
<dbReference type="STRING" id="454171.CP488_02625"/>
<dbReference type="Gene3D" id="3.30.420.40">
    <property type="match status" value="3"/>
</dbReference>
<dbReference type="NCBIfam" id="TIGR00904">
    <property type="entry name" value="mreB"/>
    <property type="match status" value="1"/>
</dbReference>
<dbReference type="Proteomes" id="UP000014227">
    <property type="component" value="Chromosome I"/>
</dbReference>
<evidence type="ECO:0000256" key="6">
    <source>
        <dbReference type="HAMAP-Rule" id="MF_02207"/>
    </source>
</evidence>
<dbReference type="AlphaFoldDB" id="S0EYX7"/>
<dbReference type="GO" id="GO:0000902">
    <property type="term" value="P:cell morphogenesis"/>
    <property type="evidence" value="ECO:0007669"/>
    <property type="project" value="InterPro"/>
</dbReference>
<dbReference type="RefSeq" id="WP_016482822.1">
    <property type="nucleotide sequence ID" value="NC_021487.1"/>
</dbReference>
<comment type="function">
    <text evidence="6">Forms membrane-associated dynamic filaments that are essential for cell shape determination. Acts by regulating cell wall synthesis and cell elongation, and thus cell shape. A feedback loop between cell geometry and MreB localization may maintain elongated cell shape by targeting cell wall growth to regions of negative cell wall curvature.</text>
</comment>
<comment type="similarity">
    <text evidence="5 6">Belongs to the FtsA/MreB family.</text>
</comment>
<dbReference type="PRINTS" id="PR01652">
    <property type="entry name" value="SHAPEPROTEIN"/>
</dbReference>
<feature type="binding site" evidence="6">
    <location>
        <begin position="214"/>
        <end position="217"/>
    </location>
    <ligand>
        <name>ATP</name>
        <dbReference type="ChEBI" id="CHEBI:30616"/>
    </ligand>
</feature>
<dbReference type="EMBL" id="HF951689">
    <property type="protein sequence ID" value="CCW35286.1"/>
    <property type="molecule type" value="Genomic_DNA"/>
</dbReference>
<dbReference type="HOGENOM" id="CLU_052037_0_0_0"/>
<evidence type="ECO:0000256" key="5">
    <source>
        <dbReference type="ARBA" id="ARBA00023458"/>
    </source>
</evidence>
<evidence type="ECO:0000256" key="2">
    <source>
        <dbReference type="ARBA" id="ARBA00022741"/>
    </source>
</evidence>
<feature type="binding site" evidence="6">
    <location>
        <begin position="22"/>
        <end position="24"/>
    </location>
    <ligand>
        <name>ATP</name>
        <dbReference type="ChEBI" id="CHEBI:30616"/>
    </ligand>
</feature>
<evidence type="ECO:0000313" key="8">
    <source>
        <dbReference type="Proteomes" id="UP000014227"/>
    </source>
</evidence>
<dbReference type="eggNOG" id="COG1077">
    <property type="taxonomic scope" value="Bacteria"/>
</dbReference>
<dbReference type="GO" id="GO:0005737">
    <property type="term" value="C:cytoplasm"/>
    <property type="evidence" value="ECO:0007669"/>
    <property type="project" value="UniProtKB-SubCell"/>
</dbReference>
<proteinExistence type="inferred from homology"/>
<dbReference type="InterPro" id="IPR056546">
    <property type="entry name" value="MreB_MamK-like"/>
</dbReference>
<evidence type="ECO:0000256" key="1">
    <source>
        <dbReference type="ARBA" id="ARBA00022490"/>
    </source>
</evidence>
<comment type="subunit">
    <text evidence="6">Forms polymers.</text>
</comment>
<sequence>MLTLLRETLGRFSRDMGIDLGTANTLVHVRGKGILLREPSVVAIATDTGKPIAVGEEAKRMLGRTPSSITAIRPLRDGVISDFEQTEAMIRYFIQKVYRRNALLPPRVVIGVPSGVTEVEERAVIEATRKAGAREAYTIEEPMAAAIGAGLPVSEATGSMIVDIGGGTTEVAVISLGDIVVSRSVRVAGDEIDEAIVNYVRRTYNLSIGDRMAEEVKIAIGSAYPSGPDKQYEVRGRDLLSGLPRSALLTSCEIREAIQEPVHTIVEAVKMTLESTPPELAADIYEQGITLAGGGALLEGLDKLLTRETCMPVHVTPDPLCCVVLGAGRFLEELDANPAMRRALRGGR</sequence>
<keyword evidence="4 6" id="KW-0133">Cell shape</keyword>
<dbReference type="GO" id="GO:0008360">
    <property type="term" value="P:regulation of cell shape"/>
    <property type="evidence" value="ECO:0007669"/>
    <property type="project" value="UniProtKB-UniRule"/>
</dbReference>
<keyword evidence="1 6" id="KW-0963">Cytoplasm</keyword>
<dbReference type="PANTHER" id="PTHR42749:SF1">
    <property type="entry name" value="CELL SHAPE-DETERMINING PROTEIN MREB"/>
    <property type="match status" value="1"/>
</dbReference>
<accession>S0EYX7</accession>
<dbReference type="KEGG" id="ccz:CCALI_01470"/>
<dbReference type="GO" id="GO:0005524">
    <property type="term" value="F:ATP binding"/>
    <property type="evidence" value="ECO:0007669"/>
    <property type="project" value="UniProtKB-KW"/>
</dbReference>
<keyword evidence="8" id="KW-1185">Reference proteome</keyword>
<dbReference type="Pfam" id="PF06723">
    <property type="entry name" value="MreB_Mbl"/>
    <property type="match status" value="1"/>
</dbReference>
<dbReference type="InterPro" id="IPR004753">
    <property type="entry name" value="MreB"/>
</dbReference>
<reference evidence="8" key="1">
    <citation type="submission" date="2013-03" db="EMBL/GenBank/DDBJ databases">
        <title>Genome sequence of Chthonomonas calidirosea, the first sequenced genome from the Armatimonadetes phylum (formally candidate division OP10).</title>
        <authorList>
            <person name="Lee K.C.Y."/>
            <person name="Morgan X.C."/>
            <person name="Dunfield P.F."/>
            <person name="Tamas I."/>
            <person name="Houghton K.M."/>
            <person name="Vyssotski M."/>
            <person name="Ryan J.L.J."/>
            <person name="Lagutin K."/>
            <person name="McDonald I.R."/>
            <person name="Stott M.B."/>
        </authorList>
    </citation>
    <scope>NUCLEOTIDE SEQUENCE [LARGE SCALE GENOMIC DNA]</scope>
    <source>
        <strain evidence="8">DSM 23976 / ICMP 18418 / T49</strain>
    </source>
</reference>
<dbReference type="NCBIfam" id="NF010539">
    <property type="entry name" value="PRK13927.1"/>
    <property type="match status" value="1"/>
</dbReference>
<dbReference type="PATRIC" id="fig|1303518.3.peg.1506"/>
<evidence type="ECO:0000256" key="4">
    <source>
        <dbReference type="ARBA" id="ARBA00022960"/>
    </source>
</evidence>
<comment type="subcellular location">
    <subcellularLocation>
        <location evidence="6">Cytoplasm</location>
    </subcellularLocation>
    <text evidence="6">Membrane-associated.</text>
</comment>
<dbReference type="PANTHER" id="PTHR42749">
    <property type="entry name" value="CELL SHAPE-DETERMINING PROTEIN MREB"/>
    <property type="match status" value="1"/>
</dbReference>